<dbReference type="Proteomes" id="UP000887578">
    <property type="component" value="Unplaced"/>
</dbReference>
<reference evidence="2" key="1">
    <citation type="submission" date="2022-11" db="UniProtKB">
        <authorList>
            <consortium name="WormBaseParasite"/>
        </authorList>
    </citation>
    <scope>IDENTIFICATION</scope>
</reference>
<dbReference type="AlphaFoldDB" id="A0A914P4K9"/>
<keyword evidence="1" id="KW-1185">Reference proteome</keyword>
<dbReference type="WBParaSite" id="PDA_v2.g12814.t1">
    <property type="protein sequence ID" value="PDA_v2.g12814.t1"/>
    <property type="gene ID" value="PDA_v2.g12814"/>
</dbReference>
<evidence type="ECO:0000313" key="2">
    <source>
        <dbReference type="WBParaSite" id="PDA_v2.g12814.t1"/>
    </source>
</evidence>
<sequence>MSMEPDKLTLEEKNKFRITSNENNPVLIKFKNFDGESTIASPALLMAMIIKRHIKCIKGEMEKNPNEIGFCILEEFSKEERNRVEEGIKESCKMLEEKYMKINCVFIHF</sequence>
<accession>A0A914P4K9</accession>
<evidence type="ECO:0000313" key="1">
    <source>
        <dbReference type="Proteomes" id="UP000887578"/>
    </source>
</evidence>
<protein>
    <submittedName>
        <fullName evidence="2">Uncharacterized protein</fullName>
    </submittedName>
</protein>
<proteinExistence type="predicted"/>
<organism evidence="1 2">
    <name type="scientific">Panagrolaimus davidi</name>
    <dbReference type="NCBI Taxonomy" id="227884"/>
    <lineage>
        <taxon>Eukaryota</taxon>
        <taxon>Metazoa</taxon>
        <taxon>Ecdysozoa</taxon>
        <taxon>Nematoda</taxon>
        <taxon>Chromadorea</taxon>
        <taxon>Rhabditida</taxon>
        <taxon>Tylenchina</taxon>
        <taxon>Panagrolaimomorpha</taxon>
        <taxon>Panagrolaimoidea</taxon>
        <taxon>Panagrolaimidae</taxon>
        <taxon>Panagrolaimus</taxon>
    </lineage>
</organism>
<name>A0A914P4K9_9BILA</name>